<sequence>MFSYSVIFLCHCYSSIVGLKYIRYRRWSHSTFGLRKASLSQPTSSCGDVESIRASIRQGLLFNHYNCVIYGWYFSSIILNQYMKMLYV</sequence>
<gene>
    <name evidence="1" type="ORF">KFK09_026423</name>
</gene>
<evidence type="ECO:0000313" key="1">
    <source>
        <dbReference type="EMBL" id="KAI0492157.1"/>
    </source>
</evidence>
<accession>A0A8T3A6S3</accession>
<dbReference type="SMR" id="A0A8T3A6S3"/>
<reference evidence="1" key="1">
    <citation type="journal article" date="2022" name="Front. Genet.">
        <title>Chromosome-Scale Assembly of the Dendrobium nobile Genome Provides Insights Into the Molecular Mechanism of the Biosynthesis of the Medicinal Active Ingredient of Dendrobium.</title>
        <authorList>
            <person name="Xu Q."/>
            <person name="Niu S.-C."/>
            <person name="Li K.-L."/>
            <person name="Zheng P.-J."/>
            <person name="Zhang X.-J."/>
            <person name="Jia Y."/>
            <person name="Liu Y."/>
            <person name="Niu Y.-X."/>
            <person name="Yu L.-H."/>
            <person name="Chen D.-F."/>
            <person name="Zhang G.-Q."/>
        </authorList>
    </citation>
    <scope>NUCLEOTIDE SEQUENCE</scope>
    <source>
        <tissue evidence="1">Leaf</tissue>
    </source>
</reference>
<organism evidence="1 2">
    <name type="scientific">Dendrobium nobile</name>
    <name type="common">Orchid</name>
    <dbReference type="NCBI Taxonomy" id="94219"/>
    <lineage>
        <taxon>Eukaryota</taxon>
        <taxon>Viridiplantae</taxon>
        <taxon>Streptophyta</taxon>
        <taxon>Embryophyta</taxon>
        <taxon>Tracheophyta</taxon>
        <taxon>Spermatophyta</taxon>
        <taxon>Magnoliopsida</taxon>
        <taxon>Liliopsida</taxon>
        <taxon>Asparagales</taxon>
        <taxon>Orchidaceae</taxon>
        <taxon>Epidendroideae</taxon>
        <taxon>Malaxideae</taxon>
        <taxon>Dendrobiinae</taxon>
        <taxon>Dendrobium</taxon>
    </lineage>
</organism>
<dbReference type="AlphaFoldDB" id="A0A8T3A6S3"/>
<protein>
    <submittedName>
        <fullName evidence="1">Uncharacterized protein</fullName>
    </submittedName>
</protein>
<dbReference type="EMBL" id="JAGYWB010000018">
    <property type="protein sequence ID" value="KAI0492157.1"/>
    <property type="molecule type" value="Genomic_DNA"/>
</dbReference>
<dbReference type="Proteomes" id="UP000829196">
    <property type="component" value="Unassembled WGS sequence"/>
</dbReference>
<evidence type="ECO:0000313" key="2">
    <source>
        <dbReference type="Proteomes" id="UP000829196"/>
    </source>
</evidence>
<proteinExistence type="predicted"/>
<keyword evidence="2" id="KW-1185">Reference proteome</keyword>
<comment type="caution">
    <text evidence="1">The sequence shown here is derived from an EMBL/GenBank/DDBJ whole genome shotgun (WGS) entry which is preliminary data.</text>
</comment>
<name>A0A8T3A6S3_DENNO</name>